<dbReference type="EMBL" id="JAFJYH010000009">
    <property type="protein sequence ID" value="KAG4425558.1"/>
    <property type="molecule type" value="Genomic_DNA"/>
</dbReference>
<gene>
    <name evidence="2" type="ORF">IFR04_001255</name>
</gene>
<evidence type="ECO:0008006" key="4">
    <source>
        <dbReference type="Google" id="ProtNLM"/>
    </source>
</evidence>
<dbReference type="Proteomes" id="UP000664132">
    <property type="component" value="Unassembled WGS sequence"/>
</dbReference>
<proteinExistence type="predicted"/>
<organism evidence="2 3">
    <name type="scientific">Cadophora malorum</name>
    <dbReference type="NCBI Taxonomy" id="108018"/>
    <lineage>
        <taxon>Eukaryota</taxon>
        <taxon>Fungi</taxon>
        <taxon>Dikarya</taxon>
        <taxon>Ascomycota</taxon>
        <taxon>Pezizomycotina</taxon>
        <taxon>Leotiomycetes</taxon>
        <taxon>Helotiales</taxon>
        <taxon>Ploettnerulaceae</taxon>
        <taxon>Cadophora</taxon>
    </lineage>
</organism>
<comment type="caution">
    <text evidence="2">The sequence shown here is derived from an EMBL/GenBank/DDBJ whole genome shotgun (WGS) entry which is preliminary data.</text>
</comment>
<sequence length="280" mass="30514">MRLRIGGSTIGNSNDQAAEYNPKMSIYSKELRTLIHECLLINPYRRPSPREVFRKTQQAIDLTRMNSVGHSSTNFTPYVDPILSARWYLGQANGDPSAKTTSTIATQLAGAEQLLEGKFTQEKQKLKQDSSQARVSNAPDPPSDAPNSPSTSTATPKPTHAPPGSGAGLRTPANMPLPEKLPTPIQVPPRSGFPNIIQVTCIVRTKTFFGAHVFKHYTIKNLSPETLVLSAKKSLAATGCGIPDNKQIWMIGRALMGDFMKLGEFEKLADGKGIVRVCSR</sequence>
<evidence type="ECO:0000313" key="3">
    <source>
        <dbReference type="Proteomes" id="UP000664132"/>
    </source>
</evidence>
<keyword evidence="3" id="KW-1185">Reference proteome</keyword>
<protein>
    <recommendedName>
        <fullName evidence="4">Protein kinase domain-containing protein</fullName>
    </recommendedName>
</protein>
<reference evidence="2" key="1">
    <citation type="submission" date="2021-02" db="EMBL/GenBank/DDBJ databases">
        <title>Genome sequence Cadophora malorum strain M34.</title>
        <authorList>
            <person name="Stefanovic E."/>
            <person name="Vu D."/>
            <person name="Scully C."/>
            <person name="Dijksterhuis J."/>
            <person name="Roader J."/>
            <person name="Houbraken J."/>
        </authorList>
    </citation>
    <scope>NUCLEOTIDE SEQUENCE</scope>
    <source>
        <strain evidence="2">M34</strain>
    </source>
</reference>
<accession>A0A8H8BVV2</accession>
<dbReference type="AlphaFoldDB" id="A0A8H8BVV2"/>
<dbReference type="OrthoDB" id="310217at2759"/>
<feature type="region of interest" description="Disordered" evidence="1">
    <location>
        <begin position="121"/>
        <end position="189"/>
    </location>
</feature>
<feature type="compositionally biased region" description="Low complexity" evidence="1">
    <location>
        <begin position="145"/>
        <end position="158"/>
    </location>
</feature>
<evidence type="ECO:0000313" key="2">
    <source>
        <dbReference type="EMBL" id="KAG4425558.1"/>
    </source>
</evidence>
<name>A0A8H8BVV2_9HELO</name>
<evidence type="ECO:0000256" key="1">
    <source>
        <dbReference type="SAM" id="MobiDB-lite"/>
    </source>
</evidence>